<dbReference type="AlphaFoldDB" id="A0A382XMJ2"/>
<dbReference type="PANTHER" id="PTHR43690:SF18">
    <property type="entry name" value="INSULIN-DEGRADING ENZYME-RELATED"/>
    <property type="match status" value="1"/>
</dbReference>
<accession>A0A382XMJ2</accession>
<dbReference type="EMBL" id="UINC01168838">
    <property type="protein sequence ID" value="SVD72074.1"/>
    <property type="molecule type" value="Genomic_DNA"/>
</dbReference>
<protein>
    <recommendedName>
        <fullName evidence="2">Coenzyme PQQ synthesis protein F-like C-terminal lobe domain-containing protein</fullName>
    </recommendedName>
</protein>
<feature type="non-terminal residue" evidence="3">
    <location>
        <position position="1"/>
    </location>
</feature>
<dbReference type="PANTHER" id="PTHR43690">
    <property type="entry name" value="NARDILYSIN"/>
    <property type="match status" value="1"/>
</dbReference>
<dbReference type="Pfam" id="PF22456">
    <property type="entry name" value="PqqF-like_C_4"/>
    <property type="match status" value="1"/>
</dbReference>
<name>A0A382XMJ2_9ZZZZ</name>
<dbReference type="InterPro" id="IPR054734">
    <property type="entry name" value="PqqF-like_C_4"/>
</dbReference>
<dbReference type="SUPFAM" id="SSF63411">
    <property type="entry name" value="LuxS/MPP-like metallohydrolase"/>
    <property type="match status" value="1"/>
</dbReference>
<sequence>EKSEVNNSCLSRLQYFGVNSIEQEAQAKVIGSFIESPYFLELRTNQQLGYIVAGGAASFDNSSYLYFIIQSGNHPAEYLASKSEEFTITLPDTLKKLTDENFLIIKNSVVDKIKQKPTSIVEQAAKYYSLAFDYDGNFIRDEELINFVKNLTKEKASQVLSKALEDESLKRVTVLLYAKEHNIDDNIKPSFIDVKQWKKTRIYN</sequence>
<evidence type="ECO:0000313" key="3">
    <source>
        <dbReference type="EMBL" id="SVD72074.1"/>
    </source>
</evidence>
<dbReference type="InterPro" id="IPR050626">
    <property type="entry name" value="Peptidase_M16"/>
</dbReference>
<feature type="domain" description="Coenzyme PQQ synthesis protein F-like C-terminal lobe" evidence="2">
    <location>
        <begin position="31"/>
        <end position="127"/>
    </location>
</feature>
<dbReference type="GO" id="GO:0046872">
    <property type="term" value="F:metal ion binding"/>
    <property type="evidence" value="ECO:0007669"/>
    <property type="project" value="UniProtKB-KW"/>
</dbReference>
<organism evidence="3">
    <name type="scientific">marine metagenome</name>
    <dbReference type="NCBI Taxonomy" id="408172"/>
    <lineage>
        <taxon>unclassified sequences</taxon>
        <taxon>metagenomes</taxon>
        <taxon>ecological metagenomes</taxon>
    </lineage>
</organism>
<dbReference type="Gene3D" id="3.30.830.10">
    <property type="entry name" value="Metalloenzyme, LuxS/M16 peptidase-like"/>
    <property type="match status" value="1"/>
</dbReference>
<evidence type="ECO:0000259" key="2">
    <source>
        <dbReference type="Pfam" id="PF22456"/>
    </source>
</evidence>
<dbReference type="InterPro" id="IPR011249">
    <property type="entry name" value="Metalloenz_LuxS/M16"/>
</dbReference>
<keyword evidence="1" id="KW-0479">Metal-binding</keyword>
<gene>
    <name evidence="3" type="ORF">METZ01_LOCUS424928</name>
</gene>
<reference evidence="3" key="1">
    <citation type="submission" date="2018-05" db="EMBL/GenBank/DDBJ databases">
        <authorList>
            <person name="Lanie J.A."/>
            <person name="Ng W.-L."/>
            <person name="Kazmierczak K.M."/>
            <person name="Andrzejewski T.M."/>
            <person name="Davidsen T.M."/>
            <person name="Wayne K.J."/>
            <person name="Tettelin H."/>
            <person name="Glass J.I."/>
            <person name="Rusch D."/>
            <person name="Podicherti R."/>
            <person name="Tsui H.-C.T."/>
            <person name="Winkler M.E."/>
        </authorList>
    </citation>
    <scope>NUCLEOTIDE SEQUENCE</scope>
</reference>
<evidence type="ECO:0000256" key="1">
    <source>
        <dbReference type="ARBA" id="ARBA00022723"/>
    </source>
</evidence>
<proteinExistence type="predicted"/>